<dbReference type="GO" id="GO:0005737">
    <property type="term" value="C:cytoplasm"/>
    <property type="evidence" value="ECO:0007669"/>
    <property type="project" value="UniProtKB-SubCell"/>
</dbReference>
<dbReference type="SUPFAM" id="SSF52540">
    <property type="entry name" value="P-loop containing nucleoside triphosphate hydrolases"/>
    <property type="match status" value="1"/>
</dbReference>
<dbReference type="InterPro" id="IPR014721">
    <property type="entry name" value="Ribsml_uS5_D2-typ_fold_subgr"/>
</dbReference>
<dbReference type="InterPro" id="IPR000795">
    <property type="entry name" value="T_Tr_GTP-bd_dom"/>
</dbReference>
<evidence type="ECO:0000313" key="11">
    <source>
        <dbReference type="Proteomes" id="UP000539350"/>
    </source>
</evidence>
<dbReference type="CDD" id="cd04088">
    <property type="entry name" value="EFG_mtEFG_II"/>
    <property type="match status" value="1"/>
</dbReference>
<dbReference type="Gene3D" id="3.30.70.870">
    <property type="entry name" value="Elongation Factor G (Translational Gtpase), domain 3"/>
    <property type="match status" value="1"/>
</dbReference>
<dbReference type="AlphaFoldDB" id="A0A7W2TT76"/>
<dbReference type="CDD" id="cd01434">
    <property type="entry name" value="EFG_mtEFG1_IV"/>
    <property type="match status" value="1"/>
</dbReference>
<dbReference type="GO" id="GO:0003924">
    <property type="term" value="F:GTPase activity"/>
    <property type="evidence" value="ECO:0007669"/>
    <property type="project" value="InterPro"/>
</dbReference>
<dbReference type="InterPro" id="IPR027417">
    <property type="entry name" value="P-loop_NTPase"/>
</dbReference>
<evidence type="ECO:0000259" key="9">
    <source>
        <dbReference type="PROSITE" id="PS51722"/>
    </source>
</evidence>
<comment type="similarity">
    <text evidence="1 8">Belongs to the TRAFAC class translation factor GTPase superfamily. Classic translation factor GTPase family. EF-G/EF-2 subfamily.</text>
</comment>
<dbReference type="InterPro" id="IPR031157">
    <property type="entry name" value="G_TR_CS"/>
</dbReference>
<dbReference type="FunFam" id="3.40.50.300:FF:000029">
    <property type="entry name" value="Elongation factor G"/>
    <property type="match status" value="1"/>
</dbReference>
<sequence>MSRKTPIKRYRNIGICAHVDAGKTTTTERVLFYTGLSHKLGETHDGAATMDWMEQEQERGITITSAATTCFWRGMNGQYDEHRINIIDTPGHVDFTIEVERSLRVLDGAVVVLCASSGVQPQTETVWRQADKYEVPRMVFVNKMDRSGASFKSVIQQLKDRLAANPVPLQMTIGAEENFRGVVDLVKNKAILWNEADQGISFEYGDIPAEIADEVAEMREYLIETAAEATDELMDKYLEGTELSEEEIKFGIRKRTLANEIVPVLGGSAFKNKGVQAVLDAVIDYMPSPTEVHAIEGTLLDADETPATREADDTAPFAALAFKIATDPFVGTLTFFRVYSGRLDSGTAVFNSVKQKKERVGRMVQMHANSREEIKEVLAGDIAAAVGLKDVTTGDTLCDIAEPIVLERMEFPEPVISVAVEPRSKPDQEKMGVALGKLAQEDPSFRVKTDPETGQTIISGMGELHLDILVERMRREFSVEANIGKPQVAYREAIRNTAEVEGKFIRQSGGRGQYGHVWIKFEPGEDANAEGLEFVNEVVGGTVPREYIPAVQKGIEEQMQNGVLAGYPLLGLKATLYDGSFHEVDSNEMAFKIAASMATKRLATDGGAVLLEPIMKVEVVTPEENMGDVVGDLNRRRGLILGMKDTVSGKVIDAEVPLAEMFGYATDLRSATQGRATYTMEFNKYSEAPNNVAQEIISKNVTH</sequence>
<dbReference type="Gene3D" id="2.40.30.10">
    <property type="entry name" value="Translation factors"/>
    <property type="match status" value="1"/>
</dbReference>
<dbReference type="CDD" id="cd03713">
    <property type="entry name" value="EFG_mtEFG_C"/>
    <property type="match status" value="1"/>
</dbReference>
<organism evidence="10 11">
    <name type="scientific">Sediminihaliea albiluteola</name>
    <dbReference type="NCBI Taxonomy" id="2758564"/>
    <lineage>
        <taxon>Bacteria</taxon>
        <taxon>Pseudomonadati</taxon>
        <taxon>Pseudomonadota</taxon>
        <taxon>Gammaproteobacteria</taxon>
        <taxon>Cellvibrionales</taxon>
        <taxon>Halieaceae</taxon>
        <taxon>Sediminihaliea</taxon>
    </lineage>
</organism>
<dbReference type="InterPro" id="IPR047872">
    <property type="entry name" value="EFG_IV"/>
</dbReference>
<comment type="subcellular location">
    <subcellularLocation>
        <location evidence="8">Cytoplasm</location>
    </subcellularLocation>
</comment>
<feature type="binding site" evidence="8">
    <location>
        <begin position="17"/>
        <end position="24"/>
    </location>
    <ligand>
        <name>GTP</name>
        <dbReference type="ChEBI" id="CHEBI:37565"/>
    </ligand>
</feature>
<dbReference type="InterPro" id="IPR005225">
    <property type="entry name" value="Small_GTP-bd"/>
</dbReference>
<proteinExistence type="inferred from homology"/>
<keyword evidence="5 8" id="KW-0648">Protein biosynthesis</keyword>
<dbReference type="InterPro" id="IPR000640">
    <property type="entry name" value="EFG_V-like"/>
</dbReference>
<dbReference type="NCBIfam" id="NF009381">
    <property type="entry name" value="PRK12740.1-5"/>
    <property type="match status" value="1"/>
</dbReference>
<dbReference type="GO" id="GO:0032790">
    <property type="term" value="P:ribosome disassembly"/>
    <property type="evidence" value="ECO:0007669"/>
    <property type="project" value="TreeGrafter"/>
</dbReference>
<dbReference type="RefSeq" id="WP_182168378.1">
    <property type="nucleotide sequence ID" value="NZ_JACFXU010000007.1"/>
</dbReference>
<keyword evidence="4 8" id="KW-0251">Elongation factor</keyword>
<dbReference type="GO" id="GO:0097216">
    <property type="term" value="F:guanosine tetraphosphate binding"/>
    <property type="evidence" value="ECO:0007669"/>
    <property type="project" value="UniProtKB-ARBA"/>
</dbReference>
<dbReference type="InterPro" id="IPR035649">
    <property type="entry name" value="EFG_V"/>
</dbReference>
<dbReference type="FunFam" id="3.30.230.10:FF:000003">
    <property type="entry name" value="Elongation factor G"/>
    <property type="match status" value="1"/>
</dbReference>
<dbReference type="FunFam" id="3.30.70.240:FF:000001">
    <property type="entry name" value="Elongation factor G"/>
    <property type="match status" value="1"/>
</dbReference>
<dbReference type="Pfam" id="PF03144">
    <property type="entry name" value="GTP_EFTU_D2"/>
    <property type="match status" value="1"/>
</dbReference>
<evidence type="ECO:0000256" key="8">
    <source>
        <dbReference type="HAMAP-Rule" id="MF_00054"/>
    </source>
</evidence>
<feature type="domain" description="Tr-type G" evidence="9">
    <location>
        <begin position="8"/>
        <end position="290"/>
    </location>
</feature>
<protein>
    <recommendedName>
        <fullName evidence="2 8">Elongation factor G</fullName>
        <shortName evidence="8">EF-G</shortName>
    </recommendedName>
</protein>
<dbReference type="SMART" id="SM00838">
    <property type="entry name" value="EFG_C"/>
    <property type="match status" value="1"/>
</dbReference>
<evidence type="ECO:0000256" key="2">
    <source>
        <dbReference type="ARBA" id="ARBA00017872"/>
    </source>
</evidence>
<dbReference type="InterPro" id="IPR041095">
    <property type="entry name" value="EFG_II"/>
</dbReference>
<dbReference type="CDD" id="cd01886">
    <property type="entry name" value="EF-G"/>
    <property type="match status" value="1"/>
</dbReference>
<comment type="function">
    <text evidence="7 8">Catalyzes the GTP-dependent ribosomal translocation step during translation elongation. During this step, the ribosome changes from the pre-translocational (PRE) to the post-translocational (POST) state as the newly formed A-site-bound peptidyl-tRNA and P-site-bound deacylated tRNA move to the P and E sites, respectively. Catalyzes the coordinated movement of the two tRNA molecules, the mRNA and conformational changes in the ribosome.</text>
</comment>
<evidence type="ECO:0000256" key="1">
    <source>
        <dbReference type="ARBA" id="ARBA00005870"/>
    </source>
</evidence>
<keyword evidence="3 8" id="KW-0547">Nucleotide-binding</keyword>
<dbReference type="InterPro" id="IPR009000">
    <property type="entry name" value="Transl_B-barrel_sf"/>
</dbReference>
<dbReference type="PANTHER" id="PTHR43261:SF1">
    <property type="entry name" value="RIBOSOME-RELEASING FACTOR 2, MITOCHONDRIAL"/>
    <property type="match status" value="1"/>
</dbReference>
<feature type="binding site" evidence="8">
    <location>
        <begin position="88"/>
        <end position="92"/>
    </location>
    <ligand>
        <name>GTP</name>
        <dbReference type="ChEBI" id="CHEBI:37565"/>
    </ligand>
</feature>
<dbReference type="SUPFAM" id="SSF54980">
    <property type="entry name" value="EF-G C-terminal domain-like"/>
    <property type="match status" value="2"/>
</dbReference>
<evidence type="ECO:0000256" key="4">
    <source>
        <dbReference type="ARBA" id="ARBA00022768"/>
    </source>
</evidence>
<evidence type="ECO:0000256" key="5">
    <source>
        <dbReference type="ARBA" id="ARBA00022917"/>
    </source>
</evidence>
<dbReference type="InterPro" id="IPR005517">
    <property type="entry name" value="Transl_elong_EFG/EF2_IV"/>
</dbReference>
<dbReference type="InterPro" id="IPR004161">
    <property type="entry name" value="EFTu-like_2"/>
</dbReference>
<dbReference type="SUPFAM" id="SSF50447">
    <property type="entry name" value="Translation proteins"/>
    <property type="match status" value="1"/>
</dbReference>
<accession>A0A7W2TT76</accession>
<dbReference type="Pfam" id="PF03764">
    <property type="entry name" value="EFG_IV"/>
    <property type="match status" value="1"/>
</dbReference>
<dbReference type="FunFam" id="2.40.30.10:FF:000006">
    <property type="entry name" value="Elongation factor G"/>
    <property type="match status" value="1"/>
</dbReference>
<dbReference type="Pfam" id="PF00009">
    <property type="entry name" value="GTP_EFTU"/>
    <property type="match status" value="1"/>
</dbReference>
<dbReference type="Pfam" id="PF00679">
    <property type="entry name" value="EFG_C"/>
    <property type="match status" value="1"/>
</dbReference>
<dbReference type="HAMAP" id="MF_00054_B">
    <property type="entry name" value="EF_G_EF_2_B"/>
    <property type="match status" value="1"/>
</dbReference>
<dbReference type="PRINTS" id="PR00315">
    <property type="entry name" value="ELONGATNFCT"/>
</dbReference>
<dbReference type="NCBIfam" id="TIGR00231">
    <property type="entry name" value="small_GTP"/>
    <property type="match status" value="1"/>
</dbReference>
<dbReference type="Pfam" id="PF14492">
    <property type="entry name" value="EFG_III"/>
    <property type="match status" value="1"/>
</dbReference>
<keyword evidence="8" id="KW-0963">Cytoplasm</keyword>
<dbReference type="InterPro" id="IPR020568">
    <property type="entry name" value="Ribosomal_Su5_D2-typ_SF"/>
</dbReference>
<dbReference type="Gene3D" id="3.40.50.300">
    <property type="entry name" value="P-loop containing nucleotide triphosphate hydrolases"/>
    <property type="match status" value="1"/>
</dbReference>
<evidence type="ECO:0000256" key="6">
    <source>
        <dbReference type="ARBA" id="ARBA00023134"/>
    </source>
</evidence>
<dbReference type="CDD" id="cd16262">
    <property type="entry name" value="EFG_III"/>
    <property type="match status" value="1"/>
</dbReference>
<dbReference type="SMART" id="SM00889">
    <property type="entry name" value="EFG_IV"/>
    <property type="match status" value="1"/>
</dbReference>
<dbReference type="InterPro" id="IPR009022">
    <property type="entry name" value="EFG_III"/>
</dbReference>
<dbReference type="InterPro" id="IPR004540">
    <property type="entry name" value="Transl_elong_EFG/EF2"/>
</dbReference>
<dbReference type="SUPFAM" id="SSF54211">
    <property type="entry name" value="Ribosomal protein S5 domain 2-like"/>
    <property type="match status" value="1"/>
</dbReference>
<gene>
    <name evidence="8 10" type="primary">fusA</name>
    <name evidence="10" type="ORF">H2508_00040</name>
</gene>
<keyword evidence="6 8" id="KW-0342">GTP-binding</keyword>
<dbReference type="NCBIfam" id="TIGR00484">
    <property type="entry name" value="EF-G"/>
    <property type="match status" value="1"/>
</dbReference>
<comment type="caution">
    <text evidence="10">The sequence shown here is derived from an EMBL/GenBank/DDBJ whole genome shotgun (WGS) entry which is preliminary data.</text>
</comment>
<dbReference type="GO" id="GO:0003746">
    <property type="term" value="F:translation elongation factor activity"/>
    <property type="evidence" value="ECO:0007669"/>
    <property type="project" value="UniProtKB-UniRule"/>
</dbReference>
<name>A0A7W2TT76_9GAMM</name>
<dbReference type="GO" id="GO:0005525">
    <property type="term" value="F:GTP binding"/>
    <property type="evidence" value="ECO:0007669"/>
    <property type="project" value="UniProtKB-UniRule"/>
</dbReference>
<keyword evidence="11" id="KW-1185">Reference proteome</keyword>
<dbReference type="Proteomes" id="UP000539350">
    <property type="component" value="Unassembled WGS sequence"/>
</dbReference>
<evidence type="ECO:0000256" key="7">
    <source>
        <dbReference type="ARBA" id="ARBA00024731"/>
    </source>
</evidence>
<dbReference type="PROSITE" id="PS51722">
    <property type="entry name" value="G_TR_2"/>
    <property type="match status" value="1"/>
</dbReference>
<dbReference type="PANTHER" id="PTHR43261">
    <property type="entry name" value="TRANSLATION ELONGATION FACTOR G-RELATED"/>
    <property type="match status" value="1"/>
</dbReference>
<evidence type="ECO:0000256" key="3">
    <source>
        <dbReference type="ARBA" id="ARBA00022741"/>
    </source>
</evidence>
<dbReference type="EMBL" id="JACFXU010000007">
    <property type="protein sequence ID" value="MBA6411512.1"/>
    <property type="molecule type" value="Genomic_DNA"/>
</dbReference>
<dbReference type="Gene3D" id="3.30.70.240">
    <property type="match status" value="1"/>
</dbReference>
<dbReference type="InterPro" id="IPR035647">
    <property type="entry name" value="EFG_III/V"/>
</dbReference>
<dbReference type="PROSITE" id="PS00301">
    <property type="entry name" value="G_TR_1"/>
    <property type="match status" value="1"/>
</dbReference>
<reference evidence="10 11" key="1">
    <citation type="submission" date="2020-07" db="EMBL/GenBank/DDBJ databases">
        <title>Halieaceae bacterium, F7430, whole genome shotgun sequencing project.</title>
        <authorList>
            <person name="Jiang S."/>
            <person name="Liu Z.W."/>
            <person name="Du Z.J."/>
        </authorList>
    </citation>
    <scope>NUCLEOTIDE SEQUENCE [LARGE SCALE GENOMIC DNA]</scope>
    <source>
        <strain evidence="10 11">F7430</strain>
    </source>
</reference>
<evidence type="ECO:0000313" key="10">
    <source>
        <dbReference type="EMBL" id="MBA6411512.1"/>
    </source>
</evidence>
<feature type="binding site" evidence="8">
    <location>
        <begin position="142"/>
        <end position="145"/>
    </location>
    <ligand>
        <name>GTP</name>
        <dbReference type="ChEBI" id="CHEBI:37565"/>
    </ligand>
</feature>
<dbReference type="FunFam" id="3.30.70.870:FF:000001">
    <property type="entry name" value="Elongation factor G"/>
    <property type="match status" value="1"/>
</dbReference>
<dbReference type="Gene3D" id="3.30.230.10">
    <property type="match status" value="1"/>
</dbReference>